<protein>
    <recommendedName>
        <fullName evidence="9">ABC transporter domain-containing protein</fullName>
    </recommendedName>
</protein>
<reference evidence="10" key="1">
    <citation type="submission" date="2020-11" db="EMBL/GenBank/DDBJ databases">
        <authorList>
            <person name="Tran Van P."/>
        </authorList>
    </citation>
    <scope>NUCLEOTIDE SEQUENCE</scope>
</reference>
<dbReference type="Pfam" id="PF19055">
    <property type="entry name" value="ABC2_membrane_7"/>
    <property type="match status" value="1"/>
</dbReference>
<evidence type="ECO:0000256" key="3">
    <source>
        <dbReference type="ARBA" id="ARBA00022448"/>
    </source>
</evidence>
<dbReference type="AlphaFoldDB" id="A0A7R9QRI2"/>
<dbReference type="PANTHER" id="PTHR48041">
    <property type="entry name" value="ABC TRANSPORTER G FAMILY MEMBER 28"/>
    <property type="match status" value="1"/>
</dbReference>
<keyword evidence="8" id="KW-0472">Membrane</keyword>
<dbReference type="EMBL" id="CAJPVJ010007478">
    <property type="protein sequence ID" value="CAG2171263.1"/>
    <property type="molecule type" value="Genomic_DNA"/>
</dbReference>
<keyword evidence="11" id="KW-1185">Reference proteome</keyword>
<dbReference type="InterPro" id="IPR003439">
    <property type="entry name" value="ABC_transporter-like_ATP-bd"/>
</dbReference>
<proteinExistence type="inferred from homology"/>
<dbReference type="GO" id="GO:0005886">
    <property type="term" value="C:plasma membrane"/>
    <property type="evidence" value="ECO:0007669"/>
    <property type="project" value="TreeGrafter"/>
</dbReference>
<evidence type="ECO:0000259" key="9">
    <source>
        <dbReference type="PROSITE" id="PS50893"/>
    </source>
</evidence>
<dbReference type="InterPro" id="IPR027417">
    <property type="entry name" value="P-loop_NTPase"/>
</dbReference>
<evidence type="ECO:0000256" key="1">
    <source>
        <dbReference type="ARBA" id="ARBA00004141"/>
    </source>
</evidence>
<sequence>MSEIIADNRNVSGEVKAGNMLAIMGASGSGKTTLLNVLTARNLSQLSVNGVVLMNGQTVSQQTVASISSYIQQHDLFQPLLTVREHLLFQFNLTKCAETRIGDNKRLKGISGGEIKRLSIASEVMTNPSLIDEPTTGLDSFMAKSIVQVLKTMASEGRTVICTIHQPSTMASEGRTVICTIHQPSSPVFQLFDSLLLMADGRVAFMGSIGEAKNFFASQGLICPKSYNPSDFYIKELAITDANYTQDKHKVNKICDNYLESSYSKLTIHTNDNNFQEIKAINISTLGSGYRAGYWRQLLTLLWRSFVGQVIVLLTSRMSKWGTSCPDTMFPTETGSM</sequence>
<dbReference type="PROSITE" id="PS00211">
    <property type="entry name" value="ABC_TRANSPORTER_1"/>
    <property type="match status" value="1"/>
</dbReference>
<dbReference type="PROSITE" id="PS50893">
    <property type="entry name" value="ABC_TRANSPORTER_2"/>
    <property type="match status" value="1"/>
</dbReference>
<dbReference type="Proteomes" id="UP000728032">
    <property type="component" value="Unassembled WGS sequence"/>
</dbReference>
<gene>
    <name evidence="10" type="ORF">ONB1V03_LOCUS10726</name>
</gene>
<dbReference type="InterPro" id="IPR003593">
    <property type="entry name" value="AAA+_ATPase"/>
</dbReference>
<dbReference type="GO" id="GO:0140359">
    <property type="term" value="F:ABC-type transporter activity"/>
    <property type="evidence" value="ECO:0007669"/>
    <property type="project" value="InterPro"/>
</dbReference>
<dbReference type="SUPFAM" id="SSF52540">
    <property type="entry name" value="P-loop containing nucleoside triphosphate hydrolases"/>
    <property type="match status" value="1"/>
</dbReference>
<dbReference type="InterPro" id="IPR050352">
    <property type="entry name" value="ABCG_transporters"/>
</dbReference>
<dbReference type="GO" id="GO:0005524">
    <property type="term" value="F:ATP binding"/>
    <property type="evidence" value="ECO:0007669"/>
    <property type="project" value="UniProtKB-KW"/>
</dbReference>
<organism evidence="10">
    <name type="scientific">Oppiella nova</name>
    <dbReference type="NCBI Taxonomy" id="334625"/>
    <lineage>
        <taxon>Eukaryota</taxon>
        <taxon>Metazoa</taxon>
        <taxon>Ecdysozoa</taxon>
        <taxon>Arthropoda</taxon>
        <taxon>Chelicerata</taxon>
        <taxon>Arachnida</taxon>
        <taxon>Acari</taxon>
        <taxon>Acariformes</taxon>
        <taxon>Sarcoptiformes</taxon>
        <taxon>Oribatida</taxon>
        <taxon>Brachypylina</taxon>
        <taxon>Oppioidea</taxon>
        <taxon>Oppiidae</taxon>
        <taxon>Oppiella</taxon>
    </lineage>
</organism>
<keyword evidence="4" id="KW-0812">Transmembrane</keyword>
<dbReference type="OrthoDB" id="6496307at2759"/>
<evidence type="ECO:0000313" key="11">
    <source>
        <dbReference type="Proteomes" id="UP000728032"/>
    </source>
</evidence>
<dbReference type="PANTHER" id="PTHR48041:SF139">
    <property type="entry name" value="PROTEIN SCARLET"/>
    <property type="match status" value="1"/>
</dbReference>
<keyword evidence="3" id="KW-0813">Transport</keyword>
<dbReference type="GO" id="GO:0016887">
    <property type="term" value="F:ATP hydrolysis activity"/>
    <property type="evidence" value="ECO:0007669"/>
    <property type="project" value="InterPro"/>
</dbReference>
<dbReference type="SMART" id="SM00382">
    <property type="entry name" value="AAA"/>
    <property type="match status" value="1"/>
</dbReference>
<accession>A0A7R9QRI2</accession>
<dbReference type="EMBL" id="OC922303">
    <property type="protein sequence ID" value="CAD7654076.1"/>
    <property type="molecule type" value="Genomic_DNA"/>
</dbReference>
<evidence type="ECO:0000313" key="10">
    <source>
        <dbReference type="EMBL" id="CAD7654076.1"/>
    </source>
</evidence>
<feature type="domain" description="ABC transporter" evidence="9">
    <location>
        <begin position="1"/>
        <end position="225"/>
    </location>
</feature>
<evidence type="ECO:0000256" key="7">
    <source>
        <dbReference type="ARBA" id="ARBA00022989"/>
    </source>
</evidence>
<evidence type="ECO:0000256" key="4">
    <source>
        <dbReference type="ARBA" id="ARBA00022692"/>
    </source>
</evidence>
<dbReference type="InterPro" id="IPR043926">
    <property type="entry name" value="ABCG_dom"/>
</dbReference>
<dbReference type="InterPro" id="IPR017871">
    <property type="entry name" value="ABC_transporter-like_CS"/>
</dbReference>
<evidence type="ECO:0000256" key="8">
    <source>
        <dbReference type="ARBA" id="ARBA00023136"/>
    </source>
</evidence>
<evidence type="ECO:0000256" key="2">
    <source>
        <dbReference type="ARBA" id="ARBA00005814"/>
    </source>
</evidence>
<evidence type="ECO:0000256" key="5">
    <source>
        <dbReference type="ARBA" id="ARBA00022741"/>
    </source>
</evidence>
<dbReference type="Pfam" id="PF00005">
    <property type="entry name" value="ABC_tran"/>
    <property type="match status" value="1"/>
</dbReference>
<keyword evidence="5" id="KW-0547">Nucleotide-binding</keyword>
<name>A0A7R9QRI2_9ACAR</name>
<keyword evidence="7" id="KW-1133">Transmembrane helix</keyword>
<evidence type="ECO:0000256" key="6">
    <source>
        <dbReference type="ARBA" id="ARBA00022840"/>
    </source>
</evidence>
<keyword evidence="6" id="KW-0067">ATP-binding</keyword>
<dbReference type="Gene3D" id="3.40.50.300">
    <property type="entry name" value="P-loop containing nucleotide triphosphate hydrolases"/>
    <property type="match status" value="1"/>
</dbReference>
<comment type="subcellular location">
    <subcellularLocation>
        <location evidence="1">Membrane</location>
        <topology evidence="1">Multi-pass membrane protein</topology>
    </subcellularLocation>
</comment>
<comment type="similarity">
    <text evidence="2">Belongs to the ABC transporter superfamily. ABCG family. Eye pigment precursor importer (TC 3.A.1.204) subfamily.</text>
</comment>